<evidence type="ECO:0000256" key="1">
    <source>
        <dbReference type="SAM" id="MobiDB-lite"/>
    </source>
</evidence>
<comment type="caution">
    <text evidence="2">The sequence shown here is derived from an EMBL/GenBank/DDBJ whole genome shotgun (WGS) entry which is preliminary data.</text>
</comment>
<evidence type="ECO:0000313" key="2">
    <source>
        <dbReference type="EMBL" id="OUM75982.1"/>
    </source>
</evidence>
<proteinExistence type="predicted"/>
<feature type="region of interest" description="Disordered" evidence="1">
    <location>
        <begin position="23"/>
        <end position="50"/>
    </location>
</feature>
<dbReference type="AlphaFoldDB" id="A0A1Y3PBA2"/>
<protein>
    <submittedName>
        <fullName evidence="2">Uncharacterized protein</fullName>
    </submittedName>
</protein>
<accession>A0A1Y3PBA2</accession>
<gene>
    <name evidence="2" type="ORF">AUC60_01575</name>
</gene>
<reference evidence="2 3" key="1">
    <citation type="journal article" date="2017" name="Syst. Appl. Microbiol.">
        <title>Pseudomonas caspiana sp. nov., a citrus pathogen in the Pseudomonas syringae phylogenetic group.</title>
        <authorList>
            <person name="Busquets A."/>
            <person name="Gomila M."/>
            <person name="Beiki F."/>
            <person name="Mulet M."/>
            <person name="Rahimian H."/>
            <person name="Garcia-Valdes E."/>
            <person name="Lalucat J."/>
        </authorList>
    </citation>
    <scope>NUCLEOTIDE SEQUENCE [LARGE SCALE GENOMIC DNA]</scope>
    <source>
        <strain evidence="2 3">FBF102</strain>
    </source>
</reference>
<sequence>MAGHQAGTMGSYDVQYEAPERDRSWFGSRDSFASSTADEPRTPKTVPGYEHPEGWFEDSILLIDDPAQPTLKEGQLLSYMREVRGHHIYVLLTDQGVTTVPREHLQLKHPRENVQNA</sequence>
<dbReference type="EMBL" id="LOHF01000001">
    <property type="protein sequence ID" value="OUM75982.1"/>
    <property type="molecule type" value="Genomic_DNA"/>
</dbReference>
<dbReference type="Proteomes" id="UP000195440">
    <property type="component" value="Unassembled WGS sequence"/>
</dbReference>
<keyword evidence="3" id="KW-1185">Reference proteome</keyword>
<organism evidence="2 3">
    <name type="scientific">Pseudomonas caspiana</name>
    <dbReference type="NCBI Taxonomy" id="1451454"/>
    <lineage>
        <taxon>Bacteria</taxon>
        <taxon>Pseudomonadati</taxon>
        <taxon>Pseudomonadota</taxon>
        <taxon>Gammaproteobacteria</taxon>
        <taxon>Pseudomonadales</taxon>
        <taxon>Pseudomonadaceae</taxon>
        <taxon>Pseudomonas</taxon>
    </lineage>
</organism>
<name>A0A1Y3PBA2_9PSED</name>
<evidence type="ECO:0000313" key="3">
    <source>
        <dbReference type="Proteomes" id="UP000195440"/>
    </source>
</evidence>